<dbReference type="InterPro" id="IPR036397">
    <property type="entry name" value="RNaseH_sf"/>
</dbReference>
<sequence length="118" mass="13327">MQKQKGGAEKVKSWLAKRVGNSIKEGIISGLVNNKPTAPIVFNGSCDTVLLQVWVEFLIKELKSGQGVIMDNASFHKSNRSQELIESVKCSIIFLLPYSPDLNPIEKFWANMKRWTIY</sequence>
<dbReference type="Gene3D" id="3.30.420.10">
    <property type="entry name" value="Ribonuclease H-like superfamily/Ribonuclease H"/>
    <property type="match status" value="1"/>
</dbReference>
<dbReference type="InterPro" id="IPR038717">
    <property type="entry name" value="Tc1-like_DDE_dom"/>
</dbReference>
<evidence type="ECO:0000259" key="1">
    <source>
        <dbReference type="Pfam" id="PF13358"/>
    </source>
</evidence>
<dbReference type="GO" id="GO:0003676">
    <property type="term" value="F:nucleic acid binding"/>
    <property type="evidence" value="ECO:0007669"/>
    <property type="project" value="InterPro"/>
</dbReference>
<proteinExistence type="predicted"/>
<dbReference type="OrthoDB" id="565387at2"/>
<dbReference type="AlphaFoldDB" id="A0A023DZ06"/>
<dbReference type="Proteomes" id="UP000024842">
    <property type="component" value="Unassembled WGS sequence"/>
</dbReference>
<organism evidence="2 3">
    <name type="scientific">Holospora elegans E1</name>
    <dbReference type="NCBI Taxonomy" id="1427503"/>
    <lineage>
        <taxon>Bacteria</taxon>
        <taxon>Pseudomonadati</taxon>
        <taxon>Pseudomonadota</taxon>
        <taxon>Alphaproteobacteria</taxon>
        <taxon>Holosporales</taxon>
        <taxon>Holosporaceae</taxon>
        <taxon>Holospora</taxon>
    </lineage>
</organism>
<protein>
    <recommendedName>
        <fullName evidence="1">Tc1-like transposase DDE domain-containing protein</fullName>
    </recommendedName>
</protein>
<feature type="domain" description="Tc1-like transposase DDE" evidence="1">
    <location>
        <begin position="27"/>
        <end position="116"/>
    </location>
</feature>
<dbReference type="EMBL" id="BAUP01000136">
    <property type="protein sequence ID" value="GAJ46764.1"/>
    <property type="molecule type" value="Genomic_DNA"/>
</dbReference>
<keyword evidence="3" id="KW-1185">Reference proteome</keyword>
<comment type="caution">
    <text evidence="2">The sequence shown here is derived from an EMBL/GenBank/DDBJ whole genome shotgun (WGS) entry which is preliminary data.</text>
</comment>
<reference evidence="2 3" key="1">
    <citation type="journal article" date="2014" name="FEMS Microbiol. Lett.">
        <title>Draft genome sequences of three Holospora species (Holospora obtusa, Holospora undulata, and Holospora elegans), endonuclear symbiotic bacteria of the ciliate Paramecium caudatum.</title>
        <authorList>
            <person name="Dohra H."/>
            <person name="Tanaka K."/>
            <person name="Suzuki T."/>
            <person name="Fujishima M."/>
            <person name="Suzuki H."/>
        </authorList>
    </citation>
    <scope>NUCLEOTIDE SEQUENCE [LARGE SCALE GENOMIC DNA]</scope>
    <source>
        <strain evidence="2 3">E1</strain>
    </source>
</reference>
<dbReference type="Pfam" id="PF13358">
    <property type="entry name" value="DDE_3"/>
    <property type="match status" value="1"/>
</dbReference>
<accession>A0A023DZ06</accession>
<evidence type="ECO:0000313" key="3">
    <source>
        <dbReference type="Proteomes" id="UP000024842"/>
    </source>
</evidence>
<name>A0A023DZ06_9PROT</name>
<dbReference type="PANTHER" id="PTHR46564:SF1">
    <property type="entry name" value="TRANSPOSASE"/>
    <property type="match status" value="1"/>
</dbReference>
<dbReference type="RefSeq" id="WP_052567425.1">
    <property type="nucleotide sequence ID" value="NZ_BAUP01000136.1"/>
</dbReference>
<gene>
    <name evidence="2" type="ORF">HE1_01103</name>
</gene>
<evidence type="ECO:0000313" key="2">
    <source>
        <dbReference type="EMBL" id="GAJ46764.1"/>
    </source>
</evidence>
<dbReference type="PANTHER" id="PTHR46564">
    <property type="entry name" value="TRANSPOSASE"/>
    <property type="match status" value="1"/>
</dbReference>